<dbReference type="CDD" id="cd00161">
    <property type="entry name" value="beta-trefoil_Ricin-like"/>
    <property type="match status" value="1"/>
</dbReference>
<dbReference type="OrthoDB" id="7594877at2"/>
<dbReference type="InterPro" id="IPR017853">
    <property type="entry name" value="GH"/>
</dbReference>
<dbReference type="SMART" id="SM00458">
    <property type="entry name" value="RICIN"/>
    <property type="match status" value="1"/>
</dbReference>
<feature type="compositionally biased region" description="Polar residues" evidence="1">
    <location>
        <begin position="713"/>
        <end position="722"/>
    </location>
</feature>
<dbReference type="PATRIC" id="fig|749927.5.peg.4066"/>
<sequence length="722" mass="74849">MLPSRPGEPVRRLAEPQEESMRTKLRPGRLASLAAAVLVVAFPLVPAAAGHAAAGESMTVDLASAHGPSTGVGEGFLYGISQDGTQPADQYLQPLGITAFRGGGWFSGGWIRDNYQNGSATKADLNSIIAQAKRLTQPPYHAQYQVLVSDIYGANGGQPSNTMYPCDNGNCANWISFIDATVGALQGTGLKFAYDIWNEPDISAFWTRGVSSPQYFQMWDTAYREIRRLAPGALIVGPSLAFTPDQNPGEWNAFLSHAKAAGTVPDEITNHDEGDGDDPVQVGQSITRYLSNNGLSPIPLSANEYQPADRQTAGVTAWYLARFAQSNYVNAMRGNWVCCVTPNLTGVLTQSGGTWLPTGHWWALRDYADMTGTLVNTSGQVGSTAISAAKDSAAGRAVAVIGDEKGYTGPASVAFTGLSSVPWLAGNGSVKVVVQRIPDQAPLSAPQVVFSQNVNASGGSVTIPFTFQAAHDAFAIYLTPTGPTSGNTVTVTSPGDQTGTAGTAIGGVQIHATDSAAGQSLAYAATGLPPGLSINASSGLITGTPAAGGSYGVTVSATDTTGASGTVTFTWTISGGTGGFPGGDHTLVTVSGNLCLDVYGNSSTSGAVIDQWTCNGQSNQQFQFVAADGGYGELRARNSGQDVSVSGSSTAQGVPDIVQQPANTSAGSLWLPQQQSDGSWQFKNRNSGLCLDVYGASGTAGQQLDQWPCKNAPGTNQDFSAR</sequence>
<accession>A0A0H3D4W5</accession>
<dbReference type="SUPFAM" id="SSF49313">
    <property type="entry name" value="Cadherin-like"/>
    <property type="match status" value="1"/>
</dbReference>
<dbReference type="InterPro" id="IPR000772">
    <property type="entry name" value="Ricin_B_lectin"/>
</dbReference>
<evidence type="ECO:0000313" key="4">
    <source>
        <dbReference type="Proteomes" id="UP000000328"/>
    </source>
</evidence>
<dbReference type="Pfam" id="PF14200">
    <property type="entry name" value="RicinB_lectin_2"/>
    <property type="match status" value="1"/>
</dbReference>
<feature type="compositionally biased region" description="Basic and acidic residues" evidence="1">
    <location>
        <begin position="8"/>
        <end position="22"/>
    </location>
</feature>
<reference evidence="3 4" key="1">
    <citation type="journal article" date="2010" name="Cell Res.">
        <title>Complete genome sequence of the rifamycin SV-producing Amycolatopsis mediterranei U32 revealed its genetic characteristics in phylogeny and metabolism.</title>
        <authorList>
            <person name="Zhao W."/>
            <person name="Zhong Y."/>
            <person name="Yuan H."/>
            <person name="Wang J."/>
            <person name="Zheng H."/>
            <person name="Wang Y."/>
            <person name="Cen X."/>
            <person name="Xu F."/>
            <person name="Bai J."/>
            <person name="Han X."/>
            <person name="Lu G."/>
            <person name="Zhu Y."/>
            <person name="Shao Z."/>
            <person name="Yan H."/>
            <person name="Li C."/>
            <person name="Peng N."/>
            <person name="Zhang Z."/>
            <person name="Zhang Y."/>
            <person name="Lin W."/>
            <person name="Fan Y."/>
            <person name="Qin Z."/>
            <person name="Hu Y."/>
            <person name="Zhu B."/>
            <person name="Wang S."/>
            <person name="Ding X."/>
            <person name="Zhao G.P."/>
        </authorList>
    </citation>
    <scope>NUCLEOTIDE SEQUENCE [LARGE SCALE GENOMIC DNA]</scope>
    <source>
        <strain evidence="4">U-32</strain>
    </source>
</reference>
<dbReference type="KEGG" id="amd:AMED_3932"/>
<dbReference type="GO" id="GO:0016020">
    <property type="term" value="C:membrane"/>
    <property type="evidence" value="ECO:0007669"/>
    <property type="project" value="InterPro"/>
</dbReference>
<dbReference type="Gene3D" id="3.20.20.80">
    <property type="entry name" value="Glycosidases"/>
    <property type="match status" value="1"/>
</dbReference>
<gene>
    <name evidence="3" type="ordered locus">AMED_3932</name>
</gene>
<evidence type="ECO:0000259" key="2">
    <source>
        <dbReference type="SMART" id="SM00458"/>
    </source>
</evidence>
<dbReference type="Pfam" id="PF05345">
    <property type="entry name" value="He_PIG"/>
    <property type="match status" value="1"/>
</dbReference>
<dbReference type="InterPro" id="IPR035992">
    <property type="entry name" value="Ricin_B-like_lectins"/>
</dbReference>
<dbReference type="SUPFAM" id="SSF50370">
    <property type="entry name" value="Ricin B-like lectins"/>
    <property type="match status" value="1"/>
</dbReference>
<protein>
    <recommendedName>
        <fullName evidence="2">Ricin B lectin domain-containing protein</fullName>
    </recommendedName>
</protein>
<feature type="region of interest" description="Disordered" evidence="1">
    <location>
        <begin position="702"/>
        <end position="722"/>
    </location>
</feature>
<dbReference type="eggNOG" id="COG3664">
    <property type="taxonomic scope" value="Bacteria"/>
</dbReference>
<dbReference type="EMBL" id="CP002000">
    <property type="protein sequence ID" value="ADJ45711.1"/>
    <property type="molecule type" value="Genomic_DNA"/>
</dbReference>
<dbReference type="SUPFAM" id="SSF51445">
    <property type="entry name" value="(Trans)glycosidases"/>
    <property type="match status" value="1"/>
</dbReference>
<dbReference type="Gene3D" id="2.60.40.10">
    <property type="entry name" value="Immunoglobulins"/>
    <property type="match status" value="1"/>
</dbReference>
<evidence type="ECO:0000313" key="3">
    <source>
        <dbReference type="EMBL" id="ADJ45711.1"/>
    </source>
</evidence>
<name>A0A0H3D4W5_AMYMU</name>
<dbReference type="AlphaFoldDB" id="A0A0H3D4W5"/>
<organism evidence="3 4">
    <name type="scientific">Amycolatopsis mediterranei (strain U-32)</name>
    <dbReference type="NCBI Taxonomy" id="749927"/>
    <lineage>
        <taxon>Bacteria</taxon>
        <taxon>Bacillati</taxon>
        <taxon>Actinomycetota</taxon>
        <taxon>Actinomycetes</taxon>
        <taxon>Pseudonocardiales</taxon>
        <taxon>Pseudonocardiaceae</taxon>
        <taxon>Amycolatopsis</taxon>
    </lineage>
</organism>
<dbReference type="Gene3D" id="2.80.10.50">
    <property type="match status" value="1"/>
</dbReference>
<dbReference type="InterPro" id="IPR015919">
    <property type="entry name" value="Cadherin-like_sf"/>
</dbReference>
<dbReference type="HOGENOM" id="CLU_023231_2_0_11"/>
<dbReference type="GO" id="GO:0005509">
    <property type="term" value="F:calcium ion binding"/>
    <property type="evidence" value="ECO:0007669"/>
    <property type="project" value="InterPro"/>
</dbReference>
<feature type="domain" description="Ricin B lectin" evidence="2">
    <location>
        <begin position="584"/>
        <end position="720"/>
    </location>
</feature>
<dbReference type="PROSITE" id="PS50231">
    <property type="entry name" value="RICIN_B_LECTIN"/>
    <property type="match status" value="1"/>
</dbReference>
<proteinExistence type="predicted"/>
<evidence type="ECO:0000256" key="1">
    <source>
        <dbReference type="SAM" id="MobiDB-lite"/>
    </source>
</evidence>
<dbReference type="Proteomes" id="UP000000328">
    <property type="component" value="Chromosome"/>
</dbReference>
<dbReference type="GO" id="GO:0005975">
    <property type="term" value="P:carbohydrate metabolic process"/>
    <property type="evidence" value="ECO:0007669"/>
    <property type="project" value="UniProtKB-ARBA"/>
</dbReference>
<feature type="region of interest" description="Disordered" evidence="1">
    <location>
        <begin position="1"/>
        <end position="22"/>
    </location>
</feature>
<dbReference type="InterPro" id="IPR013783">
    <property type="entry name" value="Ig-like_fold"/>
</dbReference>